<feature type="compositionally biased region" description="Low complexity" evidence="2">
    <location>
        <begin position="313"/>
        <end position="322"/>
    </location>
</feature>
<feature type="compositionally biased region" description="Polar residues" evidence="2">
    <location>
        <begin position="70"/>
        <end position="83"/>
    </location>
</feature>
<organism evidence="3 4">
    <name type="scientific">Meloidogyne enterolobii</name>
    <name type="common">Root-knot nematode worm</name>
    <name type="synonym">Meloidogyne mayaguensis</name>
    <dbReference type="NCBI Taxonomy" id="390850"/>
    <lineage>
        <taxon>Eukaryota</taxon>
        <taxon>Metazoa</taxon>
        <taxon>Ecdysozoa</taxon>
        <taxon>Nematoda</taxon>
        <taxon>Chromadorea</taxon>
        <taxon>Rhabditida</taxon>
        <taxon>Tylenchina</taxon>
        <taxon>Tylenchomorpha</taxon>
        <taxon>Tylenchoidea</taxon>
        <taxon>Meloidogynidae</taxon>
        <taxon>Meloidogyninae</taxon>
        <taxon>Meloidogyne</taxon>
    </lineage>
</organism>
<proteinExistence type="predicted"/>
<feature type="region of interest" description="Disordered" evidence="2">
    <location>
        <begin position="312"/>
        <end position="343"/>
    </location>
</feature>
<dbReference type="AlphaFoldDB" id="A0A6V7UR36"/>
<reference evidence="3 4" key="1">
    <citation type="submission" date="2020-08" db="EMBL/GenBank/DDBJ databases">
        <authorList>
            <person name="Koutsovoulos G."/>
            <person name="Danchin GJ E."/>
        </authorList>
    </citation>
    <scope>NUCLEOTIDE SEQUENCE [LARGE SCALE GENOMIC DNA]</scope>
</reference>
<feature type="compositionally biased region" description="Polar residues" evidence="2">
    <location>
        <begin position="170"/>
        <end position="190"/>
    </location>
</feature>
<evidence type="ECO:0000256" key="2">
    <source>
        <dbReference type="SAM" id="MobiDB-lite"/>
    </source>
</evidence>
<feature type="compositionally biased region" description="Basic residues" evidence="2">
    <location>
        <begin position="152"/>
        <end position="161"/>
    </location>
</feature>
<feature type="compositionally biased region" description="Pro residues" evidence="2">
    <location>
        <begin position="323"/>
        <end position="334"/>
    </location>
</feature>
<sequence>MAAKRFLSLFKSSNKREKENNDPLMSEYQYHLNNGQRRSRRVNFQSADASSKRRSCVTEVTNDDDDGSEITLTASAASRQQHPNSKKMPPNPYLVVTEPKQNHGPRSCPGGGGQHYFDFDSLDNDDISGANGGTLDRSLEARSEFISNTQQQHRRSSRRRLLPSSDEKSSQSSHPFSQQRENGVNFGGSSRYKNIPWAATNVNNWRLEGSFVGKQQYIIQIREQQQEIHDLQIAYRDERGRRKTLQRELRREQEAKDRFQCENFRLQSIIGLLVQQQQQPNSGNLNAQLGIDLNNLAAIMPNNLYNSWTGNTPSSSSAVAAPPIHPPLQQPPPQQSLLQPQSSNPWTPCRFIGNFQQQQLASQSLFGNVGGPGECLAAPILSSSSLISQQQTKQHQKINQQNSEDEIKIFRTGQHNTDSFSGSSRLTTGDLTEMEREKNDLLVSDVSSKEFCSSPEVERGGGNTTTTLHGLSFSVDDCQNLFSLNRKSVGGGEGKDNSFPILFPDVELPLRDDGYATSETNMSASGIANSECTTNTVNDGGGEGSISSSNLLFGNSNNVFKTRRRSKSTGQLTTTF</sequence>
<dbReference type="Proteomes" id="UP000580250">
    <property type="component" value="Unassembled WGS sequence"/>
</dbReference>
<feature type="region of interest" description="Disordered" evidence="2">
    <location>
        <begin position="1"/>
        <end position="120"/>
    </location>
</feature>
<evidence type="ECO:0000313" key="3">
    <source>
        <dbReference type="EMBL" id="CAD2162405.1"/>
    </source>
</evidence>
<dbReference type="EMBL" id="CAJEWN010000091">
    <property type="protein sequence ID" value="CAD2162405.1"/>
    <property type="molecule type" value="Genomic_DNA"/>
</dbReference>
<evidence type="ECO:0000313" key="4">
    <source>
        <dbReference type="Proteomes" id="UP000580250"/>
    </source>
</evidence>
<gene>
    <name evidence="3" type="ORF">MENT_LOCUS15403</name>
</gene>
<feature type="coiled-coil region" evidence="1">
    <location>
        <begin position="214"/>
        <end position="262"/>
    </location>
</feature>
<evidence type="ECO:0000256" key="1">
    <source>
        <dbReference type="SAM" id="Coils"/>
    </source>
</evidence>
<comment type="caution">
    <text evidence="3">The sequence shown here is derived from an EMBL/GenBank/DDBJ whole genome shotgun (WGS) entry which is preliminary data.</text>
</comment>
<protein>
    <submittedName>
        <fullName evidence="3">Uncharacterized protein</fullName>
    </submittedName>
</protein>
<accession>A0A6V7UR36</accession>
<feature type="compositionally biased region" description="Polar residues" evidence="2">
    <location>
        <begin position="31"/>
        <end position="49"/>
    </location>
</feature>
<dbReference type="OrthoDB" id="5860225at2759"/>
<name>A0A6V7UR36_MELEN</name>
<keyword evidence="1" id="KW-0175">Coiled coil</keyword>
<feature type="region of interest" description="Disordered" evidence="2">
    <location>
        <begin position="146"/>
        <end position="190"/>
    </location>
</feature>